<evidence type="ECO:0000256" key="1">
    <source>
        <dbReference type="ARBA" id="ARBA00004417"/>
    </source>
</evidence>
<comment type="caution">
    <text evidence="7">The sequence shown here is derived from an EMBL/GenBank/DDBJ whole genome shotgun (WGS) entry which is preliminary data.</text>
</comment>
<dbReference type="PROSITE" id="PS00211">
    <property type="entry name" value="ABC_TRANSPORTER_1"/>
    <property type="match status" value="2"/>
</dbReference>
<dbReference type="InterPro" id="IPR003593">
    <property type="entry name" value="AAA+_ATPase"/>
</dbReference>
<dbReference type="SMART" id="SM00382">
    <property type="entry name" value="AAA"/>
    <property type="match status" value="2"/>
</dbReference>
<dbReference type="InterPro" id="IPR027417">
    <property type="entry name" value="P-loop_NTPase"/>
</dbReference>
<keyword evidence="5 7" id="KW-0067">ATP-binding</keyword>
<dbReference type="RefSeq" id="WP_354415861.1">
    <property type="nucleotide sequence ID" value="NZ_JBEPLM010000004.1"/>
</dbReference>
<dbReference type="InterPro" id="IPR013563">
    <property type="entry name" value="Oligopep_ABC_C"/>
</dbReference>
<feature type="domain" description="ABC transporter" evidence="6">
    <location>
        <begin position="8"/>
        <end position="257"/>
    </location>
</feature>
<dbReference type="Pfam" id="PF08352">
    <property type="entry name" value="oligo_HPY"/>
    <property type="match status" value="2"/>
</dbReference>
<keyword evidence="4" id="KW-0547">Nucleotide-binding</keyword>
<dbReference type="NCBIfam" id="NF008453">
    <property type="entry name" value="PRK11308.1"/>
    <property type="match status" value="2"/>
</dbReference>
<evidence type="ECO:0000256" key="3">
    <source>
        <dbReference type="ARBA" id="ARBA00022448"/>
    </source>
</evidence>
<dbReference type="InterPro" id="IPR003439">
    <property type="entry name" value="ABC_transporter-like_ATP-bd"/>
</dbReference>
<dbReference type="PANTHER" id="PTHR43776:SF7">
    <property type="entry name" value="D,D-DIPEPTIDE TRANSPORT ATP-BINDING PROTEIN DDPF-RELATED"/>
    <property type="match status" value="1"/>
</dbReference>
<dbReference type="Pfam" id="PF00005">
    <property type="entry name" value="ABC_tran"/>
    <property type="match status" value="2"/>
</dbReference>
<name>A0ABV2HTG9_9HYPH</name>
<protein>
    <submittedName>
        <fullName evidence="7">Microcin C transport system ATP-binding protein</fullName>
    </submittedName>
</protein>
<evidence type="ECO:0000256" key="4">
    <source>
        <dbReference type="ARBA" id="ARBA00022741"/>
    </source>
</evidence>
<keyword evidence="3" id="KW-0813">Transport</keyword>
<dbReference type="InterPro" id="IPR017871">
    <property type="entry name" value="ABC_transporter-like_CS"/>
</dbReference>
<comment type="similarity">
    <text evidence="2">Belongs to the ABC transporter superfamily.</text>
</comment>
<accession>A0ABV2HTG9</accession>
<comment type="subcellular location">
    <subcellularLocation>
        <location evidence="1">Cell inner membrane</location>
        <topology evidence="1">Peripheral membrane protein</topology>
    </subcellularLocation>
</comment>
<organism evidence="7 8">
    <name type="scientific">Mesorhizobium shonense</name>
    <dbReference type="NCBI Taxonomy" id="1209948"/>
    <lineage>
        <taxon>Bacteria</taxon>
        <taxon>Pseudomonadati</taxon>
        <taxon>Pseudomonadota</taxon>
        <taxon>Alphaproteobacteria</taxon>
        <taxon>Hyphomicrobiales</taxon>
        <taxon>Phyllobacteriaceae</taxon>
        <taxon>Mesorhizobium</taxon>
    </lineage>
</organism>
<gene>
    <name evidence="7" type="ORF">ABID26_002819</name>
</gene>
<dbReference type="GO" id="GO:0005524">
    <property type="term" value="F:ATP binding"/>
    <property type="evidence" value="ECO:0007669"/>
    <property type="project" value="UniProtKB-KW"/>
</dbReference>
<dbReference type="Proteomes" id="UP001549036">
    <property type="component" value="Unassembled WGS sequence"/>
</dbReference>
<dbReference type="EMBL" id="JBEPLM010000004">
    <property type="protein sequence ID" value="MET3593422.1"/>
    <property type="molecule type" value="Genomic_DNA"/>
</dbReference>
<proteinExistence type="inferred from homology"/>
<evidence type="ECO:0000256" key="5">
    <source>
        <dbReference type="ARBA" id="ARBA00022840"/>
    </source>
</evidence>
<dbReference type="PANTHER" id="PTHR43776">
    <property type="entry name" value="TRANSPORT ATP-BINDING PROTEIN"/>
    <property type="match status" value="1"/>
</dbReference>
<dbReference type="Gene3D" id="3.40.50.300">
    <property type="entry name" value="P-loop containing nucleotide triphosphate hydrolases"/>
    <property type="match status" value="2"/>
</dbReference>
<feature type="domain" description="ABC transporter" evidence="6">
    <location>
        <begin position="287"/>
        <end position="526"/>
    </location>
</feature>
<evidence type="ECO:0000313" key="7">
    <source>
        <dbReference type="EMBL" id="MET3593422.1"/>
    </source>
</evidence>
<dbReference type="InterPro" id="IPR050319">
    <property type="entry name" value="ABC_transp_ATP-bind"/>
</dbReference>
<reference evidence="7 8" key="1">
    <citation type="submission" date="2024-06" db="EMBL/GenBank/DDBJ databases">
        <title>Genomic Encyclopedia of Type Strains, Phase IV (KMG-IV): sequencing the most valuable type-strain genomes for metagenomic binning, comparative biology and taxonomic classification.</title>
        <authorList>
            <person name="Goeker M."/>
        </authorList>
    </citation>
    <scope>NUCLEOTIDE SEQUENCE [LARGE SCALE GENOMIC DNA]</scope>
    <source>
        <strain evidence="7 8">DSM 29846</strain>
    </source>
</reference>
<dbReference type="PROSITE" id="PS50893">
    <property type="entry name" value="ABC_TRANSPORTER_2"/>
    <property type="match status" value="2"/>
</dbReference>
<dbReference type="NCBIfam" id="NF007739">
    <property type="entry name" value="PRK10419.1"/>
    <property type="match status" value="2"/>
</dbReference>
<keyword evidence="8" id="KW-1185">Reference proteome</keyword>
<dbReference type="CDD" id="cd03257">
    <property type="entry name" value="ABC_NikE_OppD_transporters"/>
    <property type="match status" value="2"/>
</dbReference>
<sequence length="542" mass="58981">MSEALLSVRDLSVAFAQGGTQSVAVDHISFDIAKGETVALVGESGSGKSVSALSVLKLLPYPAASHPSGKILFHGADLLSANEKTLRGVRGNKITMIFQEPMTSLNPLHTIEQQIVEVLKLHQGLGDRQAHARTLELLTEVGIRDPQKRLDAYPHQLSGGQRQRVMIAMALANEPELLIADEPTTALDVTVQAQILELLAGLKSRKGMSMLFITHDLGIVRKIADRVCVMTKGRIVETGPTREIFANPQHAYTKHLLAAEPKGKPPAADAAAKAVMTGKDIKVWFPIKRGFFRRTVDNVKAVDGIDVTVRAGQTLGVVGESGSGKTTLGLALARMISSNGTINFNGRDINELSFSAMRPLRRELQIVFQDPFGSLSPRMSVAEIIEEGLKIHEPGLSPDQRDDKVVEVLKEVGLDPETRHRYPHEFSGGQRQRVAIARAMVLNPRFVMLDEPTSALDMSVQAQVVDLLRNLQAKHNLAYLFISHDLKVIRALANDVIVMRNGQVVEAGPSEQIFGSPQTDYTRALISAAFRIETAPTGVVSQ</sequence>
<evidence type="ECO:0000256" key="2">
    <source>
        <dbReference type="ARBA" id="ARBA00005417"/>
    </source>
</evidence>
<dbReference type="SUPFAM" id="SSF52540">
    <property type="entry name" value="P-loop containing nucleoside triphosphate hydrolases"/>
    <property type="match status" value="2"/>
</dbReference>
<evidence type="ECO:0000259" key="6">
    <source>
        <dbReference type="PROSITE" id="PS50893"/>
    </source>
</evidence>
<evidence type="ECO:0000313" key="8">
    <source>
        <dbReference type="Proteomes" id="UP001549036"/>
    </source>
</evidence>